<dbReference type="InterPro" id="IPR019811">
    <property type="entry name" value="HDH_CS"/>
</dbReference>
<dbReference type="EC" id="1.1.1.3" evidence="28"/>
<dbReference type="InterPro" id="IPR036393">
    <property type="entry name" value="AceGlu_kinase-like_sf"/>
</dbReference>
<evidence type="ECO:0000313" key="31">
    <source>
        <dbReference type="Proteomes" id="UP000054729"/>
    </source>
</evidence>
<keyword evidence="11 28" id="KW-0808">Transferase</keyword>
<dbReference type="AlphaFoldDB" id="A0A0W1AMU4"/>
<keyword evidence="20" id="KW-0915">Sodium</keyword>
<accession>A0A0W1AMU4</accession>
<keyword evidence="13" id="KW-0479">Metal-binding</keyword>
<comment type="pathway">
    <text evidence="3 28">Amino-acid biosynthesis; L-methionine biosynthesis via de novo pathway; L-homoserine from L-aspartate: step 1/3.</text>
</comment>
<dbReference type="FunFam" id="3.30.360.10:FF:000006">
    <property type="entry name" value="Bifunctional aspartokinase/homoserine dehydrogenase"/>
    <property type="match status" value="1"/>
</dbReference>
<dbReference type="InterPro" id="IPR045865">
    <property type="entry name" value="ACT-like_dom_sf"/>
</dbReference>
<comment type="subunit">
    <text evidence="9 28">Homotetramer.</text>
</comment>
<dbReference type="SUPFAM" id="SSF51735">
    <property type="entry name" value="NAD(P)-binding Rossmann-fold domains"/>
    <property type="match status" value="1"/>
</dbReference>
<dbReference type="GO" id="GO:0009090">
    <property type="term" value="P:homoserine biosynthetic process"/>
    <property type="evidence" value="ECO:0007669"/>
    <property type="project" value="UniProtKB-ARBA"/>
</dbReference>
<dbReference type="Proteomes" id="UP000054729">
    <property type="component" value="Unassembled WGS sequence"/>
</dbReference>
<dbReference type="GO" id="GO:0004412">
    <property type="term" value="F:homoserine dehydrogenase activity"/>
    <property type="evidence" value="ECO:0007669"/>
    <property type="project" value="UniProtKB-UniRule"/>
</dbReference>
<dbReference type="STRING" id="66969.Lwal_0523"/>
<dbReference type="Pfam" id="PF22468">
    <property type="entry name" value="ACT_9"/>
    <property type="match status" value="2"/>
</dbReference>
<dbReference type="GO" id="GO:0004072">
    <property type="term" value="F:aspartate kinase activity"/>
    <property type="evidence" value="ECO:0007669"/>
    <property type="project" value="UniProtKB-UniRule"/>
</dbReference>
<dbReference type="GO" id="GO:0050661">
    <property type="term" value="F:NADP binding"/>
    <property type="evidence" value="ECO:0007669"/>
    <property type="project" value="UniProtKB-UniRule"/>
</dbReference>
<keyword evidence="17 28" id="KW-0521">NADP</keyword>
<keyword evidence="19" id="KW-0520">NAD</keyword>
<evidence type="ECO:0000256" key="4">
    <source>
        <dbReference type="ARBA" id="ARBA00005056"/>
    </source>
</evidence>
<name>A0A0W1AMU4_9GAMM</name>
<dbReference type="InterPro" id="IPR036291">
    <property type="entry name" value="NAD(P)-bd_dom_sf"/>
</dbReference>
<dbReference type="CDD" id="cd04921">
    <property type="entry name" value="ACT_AKi-HSDH-ThrA-like_1"/>
    <property type="match status" value="1"/>
</dbReference>
<evidence type="ECO:0000256" key="25">
    <source>
        <dbReference type="ARBA" id="ARBA00048561"/>
    </source>
</evidence>
<dbReference type="PATRIC" id="fig|66969.6.peg.560"/>
<dbReference type="GO" id="GO:0009089">
    <property type="term" value="P:lysine biosynthetic process via diaminopimelate"/>
    <property type="evidence" value="ECO:0007669"/>
    <property type="project" value="UniProtKB-UniRule"/>
</dbReference>
<dbReference type="InterPro" id="IPR002912">
    <property type="entry name" value="ACT_dom"/>
</dbReference>
<dbReference type="CDD" id="cd04922">
    <property type="entry name" value="ACT_AKi-HSDH-ThrA_2"/>
    <property type="match status" value="1"/>
</dbReference>
<dbReference type="Gene3D" id="3.40.1160.10">
    <property type="entry name" value="Acetylglutamate kinase-like"/>
    <property type="match status" value="1"/>
</dbReference>
<keyword evidence="16 28" id="KW-0067">ATP-binding</keyword>
<keyword evidence="22" id="KW-0486">Methionine biosynthesis</keyword>
<evidence type="ECO:0000313" key="30">
    <source>
        <dbReference type="EMBL" id="KTD82594.1"/>
    </source>
</evidence>
<dbReference type="InterPro" id="IPR054352">
    <property type="entry name" value="ACT_Aspartokinase"/>
</dbReference>
<evidence type="ECO:0000256" key="20">
    <source>
        <dbReference type="ARBA" id="ARBA00023053"/>
    </source>
</evidence>
<dbReference type="Gene3D" id="3.30.2130.10">
    <property type="entry name" value="VC0802-like"/>
    <property type="match status" value="1"/>
</dbReference>
<comment type="pathway">
    <text evidence="5 28">Amino-acid biosynthesis; L-methionine biosynthesis via de novo pathway; L-homoserine from L-aspartate: step 3/3.</text>
</comment>
<feature type="domain" description="ACT" evidence="29">
    <location>
        <begin position="307"/>
        <end position="393"/>
    </location>
</feature>
<evidence type="ECO:0000256" key="19">
    <source>
        <dbReference type="ARBA" id="ARBA00023027"/>
    </source>
</evidence>
<evidence type="ECO:0000256" key="7">
    <source>
        <dbReference type="ARBA" id="ARBA00007952"/>
    </source>
</evidence>
<organism evidence="30 31">
    <name type="scientific">Legionella waltersii</name>
    <dbReference type="NCBI Taxonomy" id="66969"/>
    <lineage>
        <taxon>Bacteria</taxon>
        <taxon>Pseudomonadati</taxon>
        <taxon>Pseudomonadota</taxon>
        <taxon>Gammaproteobacteria</taxon>
        <taxon>Legionellales</taxon>
        <taxon>Legionellaceae</taxon>
        <taxon>Legionella</taxon>
    </lineage>
</organism>
<dbReference type="InterPro" id="IPR005106">
    <property type="entry name" value="Asp/hSer_DH_NAD-bd"/>
</dbReference>
<dbReference type="RefSeq" id="WP_058479366.1">
    <property type="nucleotide sequence ID" value="NZ_CAAAIQ010000018.1"/>
</dbReference>
<keyword evidence="14 28" id="KW-0547">Nucleotide-binding</keyword>
<evidence type="ECO:0000256" key="27">
    <source>
        <dbReference type="ARBA" id="ARBA00049031"/>
    </source>
</evidence>
<evidence type="ECO:0000256" key="15">
    <source>
        <dbReference type="ARBA" id="ARBA00022777"/>
    </source>
</evidence>
<comment type="catalytic activity">
    <reaction evidence="27">
        <text>L-homoserine + NAD(+) = L-aspartate 4-semialdehyde + NADH + H(+)</text>
        <dbReference type="Rhea" id="RHEA:15757"/>
        <dbReference type="ChEBI" id="CHEBI:15378"/>
        <dbReference type="ChEBI" id="CHEBI:57476"/>
        <dbReference type="ChEBI" id="CHEBI:57540"/>
        <dbReference type="ChEBI" id="CHEBI:57945"/>
        <dbReference type="ChEBI" id="CHEBI:537519"/>
        <dbReference type="EC" id="1.1.1.3"/>
    </reaction>
    <physiologicalReaction direction="right-to-left" evidence="27">
        <dbReference type="Rhea" id="RHEA:15759"/>
    </physiologicalReaction>
</comment>
<dbReference type="Pfam" id="PF00696">
    <property type="entry name" value="AA_kinase"/>
    <property type="match status" value="1"/>
</dbReference>
<dbReference type="EMBL" id="LNZB01000009">
    <property type="protein sequence ID" value="KTD82594.1"/>
    <property type="molecule type" value="Genomic_DNA"/>
</dbReference>
<dbReference type="Gene3D" id="3.30.360.10">
    <property type="entry name" value="Dihydrodipicolinate Reductase, domain 2"/>
    <property type="match status" value="1"/>
</dbReference>
<dbReference type="OrthoDB" id="9799110at2"/>
<dbReference type="PANTHER" id="PTHR43070:SF5">
    <property type="entry name" value="HOMOSERINE DEHYDROGENASE"/>
    <property type="match status" value="1"/>
</dbReference>
<comment type="similarity">
    <text evidence="8 28">In the N-terminal section; belongs to the aspartokinase family.</text>
</comment>
<keyword evidence="31" id="KW-1185">Reference proteome</keyword>
<comment type="catalytic activity">
    <reaction evidence="25">
        <text>L-aspartate + ATP = 4-phospho-L-aspartate + ADP</text>
        <dbReference type="Rhea" id="RHEA:23776"/>
        <dbReference type="ChEBI" id="CHEBI:29991"/>
        <dbReference type="ChEBI" id="CHEBI:30616"/>
        <dbReference type="ChEBI" id="CHEBI:57535"/>
        <dbReference type="ChEBI" id="CHEBI:456216"/>
        <dbReference type="EC" id="2.7.2.4"/>
    </reaction>
    <physiologicalReaction direction="left-to-right" evidence="25">
        <dbReference type="Rhea" id="RHEA:23777"/>
    </physiologicalReaction>
</comment>
<dbReference type="Gene3D" id="3.40.50.720">
    <property type="entry name" value="NAD(P)-binding Rossmann-like Domain"/>
    <property type="match status" value="1"/>
</dbReference>
<comment type="cofactor">
    <cofactor evidence="1">
        <name>a metal cation</name>
        <dbReference type="ChEBI" id="CHEBI:25213"/>
    </cofactor>
</comment>
<dbReference type="PROSITE" id="PS01042">
    <property type="entry name" value="HOMOSER_DHGENASE"/>
    <property type="match status" value="1"/>
</dbReference>
<dbReference type="InterPro" id="IPR049638">
    <property type="entry name" value="AK-HD"/>
</dbReference>
<dbReference type="FunFam" id="3.40.50.720:FF:000083">
    <property type="entry name" value="Bifunctional aspartokinase/homoserine dehydrogenase"/>
    <property type="match status" value="1"/>
</dbReference>
<dbReference type="PANTHER" id="PTHR43070">
    <property type="match status" value="1"/>
</dbReference>
<keyword evidence="18 28" id="KW-0560">Oxidoreductase</keyword>
<dbReference type="GO" id="GO:0009088">
    <property type="term" value="P:threonine biosynthetic process"/>
    <property type="evidence" value="ECO:0007669"/>
    <property type="project" value="UniProtKB-UniRule"/>
</dbReference>
<keyword evidence="12" id="KW-0791">Threonine biosynthesis</keyword>
<comment type="catalytic activity">
    <reaction evidence="26">
        <text>L-homoserine + NADP(+) = L-aspartate 4-semialdehyde + NADPH + H(+)</text>
        <dbReference type="Rhea" id="RHEA:15761"/>
        <dbReference type="ChEBI" id="CHEBI:15378"/>
        <dbReference type="ChEBI" id="CHEBI:57476"/>
        <dbReference type="ChEBI" id="CHEBI:57783"/>
        <dbReference type="ChEBI" id="CHEBI:58349"/>
        <dbReference type="ChEBI" id="CHEBI:537519"/>
        <dbReference type="EC" id="1.1.1.3"/>
    </reaction>
    <physiologicalReaction direction="right-to-left" evidence="26">
        <dbReference type="Rhea" id="RHEA:15763"/>
    </physiologicalReaction>
</comment>
<evidence type="ECO:0000256" key="14">
    <source>
        <dbReference type="ARBA" id="ARBA00022741"/>
    </source>
</evidence>
<reference evidence="30 31" key="1">
    <citation type="submission" date="2015-11" db="EMBL/GenBank/DDBJ databases">
        <title>Genomic analysis of 38 Legionella species identifies large and diverse effector repertoires.</title>
        <authorList>
            <person name="Burstein D."/>
            <person name="Amaro F."/>
            <person name="Zusman T."/>
            <person name="Lifshitz Z."/>
            <person name="Cohen O."/>
            <person name="Gilbert J.A."/>
            <person name="Pupko T."/>
            <person name="Shuman H.A."/>
            <person name="Segal G."/>
        </authorList>
    </citation>
    <scope>NUCLEOTIDE SEQUENCE [LARGE SCALE GENOMIC DNA]</scope>
    <source>
        <strain evidence="30 31">ATCC 51914</strain>
    </source>
</reference>
<dbReference type="InterPro" id="IPR001342">
    <property type="entry name" value="HDH_cat"/>
</dbReference>
<comment type="similarity">
    <text evidence="7 28">In the C-terminal section; belongs to the homoserine dehydrogenase family.</text>
</comment>
<dbReference type="PROSITE" id="PS51671">
    <property type="entry name" value="ACT"/>
    <property type="match status" value="1"/>
</dbReference>
<dbReference type="UniPathway" id="UPA00050">
    <property type="reaction ID" value="UER00063"/>
</dbReference>
<evidence type="ECO:0000256" key="6">
    <source>
        <dbReference type="ARBA" id="ARBA00005139"/>
    </source>
</evidence>
<comment type="pathway">
    <text evidence="4 28">Amino-acid biosynthesis; L-threonine biosynthesis; L-threonine from L-aspartate: step 3/5.</text>
</comment>
<keyword evidence="15 28" id="KW-0418">Kinase</keyword>
<evidence type="ECO:0000256" key="17">
    <source>
        <dbReference type="ARBA" id="ARBA00022857"/>
    </source>
</evidence>
<proteinExistence type="inferred from homology"/>
<evidence type="ECO:0000256" key="11">
    <source>
        <dbReference type="ARBA" id="ARBA00022679"/>
    </source>
</evidence>
<evidence type="ECO:0000256" key="21">
    <source>
        <dbReference type="ARBA" id="ARBA00023154"/>
    </source>
</evidence>
<evidence type="ECO:0000256" key="3">
    <source>
        <dbReference type="ARBA" id="ARBA00004986"/>
    </source>
</evidence>
<dbReference type="Pfam" id="PF03447">
    <property type="entry name" value="NAD_binding_3"/>
    <property type="match status" value="1"/>
</dbReference>
<comment type="pathway">
    <text evidence="6 28">Amino-acid biosynthesis; L-threonine biosynthesis; L-threonine from L-aspartate: step 1/5.</text>
</comment>
<dbReference type="SUPFAM" id="SSF55347">
    <property type="entry name" value="Glyceraldehyde-3-phosphate dehydrogenase-like, C-terminal domain"/>
    <property type="match status" value="1"/>
</dbReference>
<evidence type="ECO:0000256" key="9">
    <source>
        <dbReference type="ARBA" id="ARBA00011881"/>
    </source>
</evidence>
<comment type="function">
    <text evidence="24">Bifunctional aspartate kinase and homoserine dehydrogenase that catalyzes the first and the third steps toward the synthesis of lysine, methionine and threonine from aspartate.</text>
</comment>
<protein>
    <recommendedName>
        <fullName evidence="28">Bifunctional aspartokinase/homoserine dehydrogenase</fullName>
    </recommendedName>
    <domain>
        <recommendedName>
            <fullName evidence="28">Aspartokinase</fullName>
            <ecNumber evidence="28">2.7.2.4</ecNumber>
        </recommendedName>
    </domain>
    <domain>
        <recommendedName>
            <fullName evidence="28">Homoserine dehydrogenase</fullName>
            <ecNumber evidence="28">1.1.1.3</ecNumber>
        </recommendedName>
    </domain>
</protein>
<evidence type="ECO:0000256" key="12">
    <source>
        <dbReference type="ARBA" id="ARBA00022697"/>
    </source>
</evidence>
<sequence>MTTVNKVGGSCLRSIENYLQVSQITSETPCILVISASYGTTQELLTCLQLASQKKLYTSKLNQIINKHLEIIKSTNKNSLLEAELIRDKNDIFALLQSISLLGSYSEQQRDWLLGYGEYWSSKIIASCMNAEWIDAGEIITIQSHQGMVNINWKETNRRLQKKLRECSSTIIVMPGFVARTTNGQRALLGFNGTDYSAAIIAKLINAEQFIKWTDVDGIYTADPKLVKSAFAISELSYQEAAELAYFGASILHPQSVQPAIEANIPIIIKNFHKLNAPGTKICKNPEISKFIIRGLSSIAHVAMINLEGSGLLGLCGAAGRLFNALARANISVILISQASSEHSISIVVKEEYGSDALNFIRDEFNDELAHDLIQNVELINQCAVVSAVGDKMSGTPGVAAKFFEMMFRANINVLAIAQGSSERNISIVIRNHHVQRALRALHGGFYLSSKTLSIGLIGPGGVGSTLIKQIKANRLRLKQEMNVDLQIRGIMNSKAMLLNDNNSDLTTWQNQLKQNPLNKNLKQFLAHIASAEIPHSVIIDCTTSSEVADEYINIIKNGCHIVTPNKKANSATMKQYKELQSCVADHNRHYLYETTVCAGLPIIKTIQELLATGDVIKRIEGVVSGTLSYIFHQCAHGASFADSVLQAYKLGYTEPDPREDLTGLDVARKFICLGRELGYENALEEVELLNLVPVSLMNGSVENFLTHLKNHQSKIEQLIQHLLKKNTAIAYVGVIQHGKISISLNGYPSSHPFANTQGTDNILLIQSKRYDKQPLIIQGPGAGKDVTAAGVFADLLKLASML</sequence>
<comment type="pathway">
    <text evidence="2 28">Amino-acid biosynthesis; L-lysine biosynthesis via DAP pathway; (S)-tetrahydrodipicolinate from L-aspartate: step 1/4.</text>
</comment>
<evidence type="ECO:0000256" key="8">
    <source>
        <dbReference type="ARBA" id="ARBA00010046"/>
    </source>
</evidence>
<evidence type="ECO:0000256" key="28">
    <source>
        <dbReference type="PIRNR" id="PIRNR000727"/>
    </source>
</evidence>
<evidence type="ECO:0000256" key="23">
    <source>
        <dbReference type="ARBA" id="ARBA00023268"/>
    </source>
</evidence>
<dbReference type="InterPro" id="IPR001341">
    <property type="entry name" value="Asp_kinase"/>
</dbReference>
<keyword evidence="23" id="KW-0511">Multifunctional enzyme</keyword>
<dbReference type="UniPathway" id="UPA00034">
    <property type="reaction ID" value="UER00015"/>
</dbReference>
<dbReference type="Pfam" id="PF00742">
    <property type="entry name" value="Homoserine_dh"/>
    <property type="match status" value="1"/>
</dbReference>
<dbReference type="UniPathway" id="UPA00051">
    <property type="reaction ID" value="UER00462"/>
</dbReference>
<evidence type="ECO:0000256" key="5">
    <source>
        <dbReference type="ARBA" id="ARBA00005062"/>
    </source>
</evidence>
<evidence type="ECO:0000256" key="13">
    <source>
        <dbReference type="ARBA" id="ARBA00022723"/>
    </source>
</evidence>
<dbReference type="SUPFAM" id="SSF53633">
    <property type="entry name" value="Carbamate kinase-like"/>
    <property type="match status" value="1"/>
</dbReference>
<dbReference type="EC" id="2.7.2.4" evidence="28"/>
<comment type="caution">
    <text evidence="30">The sequence shown here is derived from an EMBL/GenBank/DDBJ whole genome shotgun (WGS) entry which is preliminary data.</text>
</comment>
<evidence type="ECO:0000256" key="10">
    <source>
        <dbReference type="ARBA" id="ARBA00022605"/>
    </source>
</evidence>
<dbReference type="GO" id="GO:0046872">
    <property type="term" value="F:metal ion binding"/>
    <property type="evidence" value="ECO:0007669"/>
    <property type="project" value="UniProtKB-KW"/>
</dbReference>
<evidence type="ECO:0000256" key="24">
    <source>
        <dbReference type="ARBA" id="ARBA00044938"/>
    </source>
</evidence>
<gene>
    <name evidence="30" type="primary">lysAC_1</name>
    <name evidence="30" type="ORF">Lwal_0523</name>
</gene>
<dbReference type="InterPro" id="IPR001048">
    <property type="entry name" value="Asp/Glu/Uridylate_kinase"/>
</dbReference>
<keyword evidence="21" id="KW-0457">Lysine biosynthesis</keyword>
<keyword evidence="10 28" id="KW-0028">Amino-acid biosynthesis</keyword>
<evidence type="ECO:0000256" key="26">
    <source>
        <dbReference type="ARBA" id="ARBA00048841"/>
    </source>
</evidence>
<dbReference type="GO" id="GO:0009086">
    <property type="term" value="P:methionine biosynthetic process"/>
    <property type="evidence" value="ECO:0007669"/>
    <property type="project" value="UniProtKB-KW"/>
</dbReference>
<dbReference type="InterPro" id="IPR011147">
    <property type="entry name" value="Bifunc_Aspkin/hSer_DH"/>
</dbReference>
<dbReference type="SUPFAM" id="SSF55021">
    <property type="entry name" value="ACT-like"/>
    <property type="match status" value="2"/>
</dbReference>
<dbReference type="GO" id="GO:0005524">
    <property type="term" value="F:ATP binding"/>
    <property type="evidence" value="ECO:0007669"/>
    <property type="project" value="UniProtKB-UniRule"/>
</dbReference>
<evidence type="ECO:0000256" key="2">
    <source>
        <dbReference type="ARBA" id="ARBA00004766"/>
    </source>
</evidence>
<evidence type="ECO:0000256" key="1">
    <source>
        <dbReference type="ARBA" id="ARBA00001920"/>
    </source>
</evidence>
<dbReference type="NCBIfam" id="NF006959">
    <property type="entry name" value="PRK09436.1"/>
    <property type="match status" value="1"/>
</dbReference>
<dbReference type="NCBIfam" id="TIGR00657">
    <property type="entry name" value="asp_kinases"/>
    <property type="match status" value="1"/>
</dbReference>
<evidence type="ECO:0000256" key="16">
    <source>
        <dbReference type="ARBA" id="ARBA00022840"/>
    </source>
</evidence>
<dbReference type="FunFam" id="3.30.2130.10:FF:000001">
    <property type="entry name" value="Bifunctional aspartokinase/homoserine dehydrogenase"/>
    <property type="match status" value="1"/>
</dbReference>
<dbReference type="PIRSF" id="PIRSF000727">
    <property type="entry name" value="ThrA"/>
    <property type="match status" value="1"/>
</dbReference>
<evidence type="ECO:0000256" key="22">
    <source>
        <dbReference type="ARBA" id="ARBA00023167"/>
    </source>
</evidence>
<evidence type="ECO:0000256" key="18">
    <source>
        <dbReference type="ARBA" id="ARBA00023002"/>
    </source>
</evidence>
<evidence type="ECO:0000259" key="29">
    <source>
        <dbReference type="PROSITE" id="PS51671"/>
    </source>
</evidence>